<dbReference type="SUPFAM" id="SSF46785">
    <property type="entry name" value="Winged helix' DNA-binding domain"/>
    <property type="match status" value="1"/>
</dbReference>
<keyword evidence="1" id="KW-0805">Transcription regulation</keyword>
<evidence type="ECO:0000259" key="6">
    <source>
        <dbReference type="PROSITE" id="PS51078"/>
    </source>
</evidence>
<dbReference type="InterPro" id="IPR011991">
    <property type="entry name" value="ArsR-like_HTH"/>
</dbReference>
<dbReference type="InterPro" id="IPR005471">
    <property type="entry name" value="Tscrpt_reg_IclR_N"/>
</dbReference>
<dbReference type="GO" id="GO:0045892">
    <property type="term" value="P:negative regulation of DNA-templated transcription"/>
    <property type="evidence" value="ECO:0007669"/>
    <property type="project" value="TreeGrafter"/>
</dbReference>
<dbReference type="Proteomes" id="UP000011553">
    <property type="component" value="Unassembled WGS sequence"/>
</dbReference>
<dbReference type="InterPro" id="IPR050707">
    <property type="entry name" value="HTH_MetabolicPath_Reg"/>
</dbReference>
<dbReference type="InterPro" id="IPR036390">
    <property type="entry name" value="WH_DNA-bd_sf"/>
</dbReference>
<dbReference type="SMART" id="SM00346">
    <property type="entry name" value="HTH_ICLR"/>
    <property type="match status" value="1"/>
</dbReference>
<evidence type="ECO:0000313" key="8">
    <source>
        <dbReference type="Proteomes" id="UP000011553"/>
    </source>
</evidence>
<evidence type="ECO:0000256" key="2">
    <source>
        <dbReference type="ARBA" id="ARBA00023125"/>
    </source>
</evidence>
<evidence type="ECO:0000256" key="3">
    <source>
        <dbReference type="ARBA" id="ARBA00023163"/>
    </source>
</evidence>
<dbReference type="SUPFAM" id="SSF55781">
    <property type="entry name" value="GAF domain-like"/>
    <property type="match status" value="1"/>
</dbReference>
<dbReference type="PROSITE" id="PS51077">
    <property type="entry name" value="HTH_ICLR"/>
    <property type="match status" value="1"/>
</dbReference>
<feature type="domain" description="IclR-ED" evidence="6">
    <location>
        <begin position="86"/>
        <end position="271"/>
    </location>
</feature>
<evidence type="ECO:0000256" key="4">
    <source>
        <dbReference type="SAM" id="MobiDB-lite"/>
    </source>
</evidence>
<dbReference type="Pfam" id="PF01614">
    <property type="entry name" value="IclR_C"/>
    <property type="match status" value="1"/>
</dbReference>
<protein>
    <submittedName>
        <fullName evidence="7">IclR family transcriptional regulator</fullName>
    </submittedName>
</protein>
<dbReference type="InterPro" id="IPR014757">
    <property type="entry name" value="Tscrpt_reg_IclR_C"/>
</dbReference>
<dbReference type="CDD" id="cd00090">
    <property type="entry name" value="HTH_ARSR"/>
    <property type="match status" value="1"/>
</dbReference>
<organism evidence="7 8">
    <name type="scientific">Haloferax denitrificans ATCC 35960</name>
    <dbReference type="NCBI Taxonomy" id="662478"/>
    <lineage>
        <taxon>Archaea</taxon>
        <taxon>Methanobacteriati</taxon>
        <taxon>Methanobacteriota</taxon>
        <taxon>Stenosarchaea group</taxon>
        <taxon>Halobacteria</taxon>
        <taxon>Halobacteriales</taxon>
        <taxon>Haloferacaceae</taxon>
        <taxon>Haloferax</taxon>
    </lineage>
</organism>
<dbReference type="GO" id="GO:0003700">
    <property type="term" value="F:DNA-binding transcription factor activity"/>
    <property type="evidence" value="ECO:0007669"/>
    <property type="project" value="TreeGrafter"/>
</dbReference>
<dbReference type="PROSITE" id="PS51078">
    <property type="entry name" value="ICLR_ED"/>
    <property type="match status" value="1"/>
</dbReference>
<dbReference type="Gene3D" id="3.30.450.40">
    <property type="match status" value="1"/>
</dbReference>
<sequence length="271" mass="30009">MGSNQPTDKDDGGSPGGEGRPEGVLVSSVAKSIDIIESLRELREPTVSEVATHLGYSVSSVYKHLATLEDRGYVVKDDHLYRPSLRFFEIGSEINRQWLDVYEPARTALEELAQETGENCWLMIEEQGTGVMVCNVSGKDALEPGYFYEGKRAELYRSAAGKAILANLSQDKRNKIIESAEFDKLTEHTIASRETLRDELEQIRADGFAVNDEEAQPNIRALGAPIMDVDNRVLGAISISGPTSRISGEYYETELPEILAEKTNIIEIKLL</sequence>
<dbReference type="InterPro" id="IPR036388">
    <property type="entry name" value="WH-like_DNA-bd_sf"/>
</dbReference>
<evidence type="ECO:0000259" key="5">
    <source>
        <dbReference type="PROSITE" id="PS51077"/>
    </source>
</evidence>
<evidence type="ECO:0000256" key="1">
    <source>
        <dbReference type="ARBA" id="ARBA00023015"/>
    </source>
</evidence>
<dbReference type="PANTHER" id="PTHR30136:SF35">
    <property type="entry name" value="HTH-TYPE TRANSCRIPTIONAL REGULATOR RV1719"/>
    <property type="match status" value="1"/>
</dbReference>
<keyword evidence="2" id="KW-0238">DNA-binding</keyword>
<name>M0JGA3_9EURY</name>
<gene>
    <name evidence="7" type="ORF">C438_02717</name>
</gene>
<accession>M0JGA3</accession>
<dbReference type="Pfam" id="PF09339">
    <property type="entry name" value="HTH_IclR"/>
    <property type="match status" value="1"/>
</dbReference>
<dbReference type="PANTHER" id="PTHR30136">
    <property type="entry name" value="HELIX-TURN-HELIX TRANSCRIPTIONAL REGULATOR, ICLR FAMILY"/>
    <property type="match status" value="1"/>
</dbReference>
<proteinExistence type="predicted"/>
<feature type="domain" description="HTH iclR-type" evidence="5">
    <location>
        <begin position="26"/>
        <end position="92"/>
    </location>
</feature>
<comment type="caution">
    <text evidence="7">The sequence shown here is derived from an EMBL/GenBank/DDBJ whole genome shotgun (WGS) entry which is preliminary data.</text>
</comment>
<evidence type="ECO:0000313" key="7">
    <source>
        <dbReference type="EMBL" id="EMA07996.1"/>
    </source>
</evidence>
<dbReference type="AlphaFoldDB" id="M0JGA3"/>
<feature type="region of interest" description="Disordered" evidence="4">
    <location>
        <begin position="1"/>
        <end position="23"/>
    </location>
</feature>
<keyword evidence="3" id="KW-0804">Transcription</keyword>
<dbReference type="Gene3D" id="1.10.10.10">
    <property type="entry name" value="Winged helix-like DNA-binding domain superfamily/Winged helix DNA-binding domain"/>
    <property type="match status" value="1"/>
</dbReference>
<dbReference type="InterPro" id="IPR029016">
    <property type="entry name" value="GAF-like_dom_sf"/>
</dbReference>
<reference evidence="7 8" key="1">
    <citation type="journal article" date="2014" name="PLoS Genet.">
        <title>Phylogenetically driven sequencing of extremely halophilic archaea reveals strategies for static and dynamic osmo-response.</title>
        <authorList>
            <person name="Becker E.A."/>
            <person name="Seitzer P.M."/>
            <person name="Tritt A."/>
            <person name="Larsen D."/>
            <person name="Krusor M."/>
            <person name="Yao A.I."/>
            <person name="Wu D."/>
            <person name="Madern D."/>
            <person name="Eisen J.A."/>
            <person name="Darling A.E."/>
            <person name="Facciotti M.T."/>
        </authorList>
    </citation>
    <scope>NUCLEOTIDE SEQUENCE [LARGE SCALE GENOMIC DNA]</scope>
    <source>
        <strain evidence="7 8">ATCC 35960</strain>
    </source>
</reference>
<dbReference type="GO" id="GO:0003677">
    <property type="term" value="F:DNA binding"/>
    <property type="evidence" value="ECO:0007669"/>
    <property type="project" value="UniProtKB-KW"/>
</dbReference>
<dbReference type="EMBL" id="AOLP01000002">
    <property type="protein sequence ID" value="EMA07996.1"/>
    <property type="molecule type" value="Genomic_DNA"/>
</dbReference>
<keyword evidence="8" id="KW-1185">Reference proteome</keyword>